<proteinExistence type="predicted"/>
<dbReference type="Pfam" id="PF01656">
    <property type="entry name" value="CbiA"/>
    <property type="match status" value="1"/>
</dbReference>
<accession>A0A2S5CG83</accession>
<dbReference type="PANTHER" id="PTHR13696">
    <property type="entry name" value="P-LOOP CONTAINING NUCLEOSIDE TRIPHOSPHATE HYDROLASE"/>
    <property type="match status" value="1"/>
</dbReference>
<dbReference type="Proteomes" id="UP000237423">
    <property type="component" value="Unassembled WGS sequence"/>
</dbReference>
<organism evidence="2 3">
    <name type="scientific">Methylovulum psychrotolerans</name>
    <dbReference type="NCBI Taxonomy" id="1704499"/>
    <lineage>
        <taxon>Bacteria</taxon>
        <taxon>Pseudomonadati</taxon>
        <taxon>Pseudomonadota</taxon>
        <taxon>Gammaproteobacteria</taxon>
        <taxon>Methylococcales</taxon>
        <taxon>Methylococcaceae</taxon>
        <taxon>Methylovulum</taxon>
    </lineage>
</organism>
<dbReference type="SUPFAM" id="SSF52540">
    <property type="entry name" value="P-loop containing nucleoside triphosphate hydrolases"/>
    <property type="match status" value="1"/>
</dbReference>
<evidence type="ECO:0000313" key="3">
    <source>
        <dbReference type="Proteomes" id="UP000237423"/>
    </source>
</evidence>
<evidence type="ECO:0000259" key="1">
    <source>
        <dbReference type="Pfam" id="PF01656"/>
    </source>
</evidence>
<sequence length="205" mass="21916">MKIIAIIGQKGGSGKTTTALGLAVESVRRGFTVAVIDLDPQATATYWSDRRELKDAPAVVSCQVMRLRQVLDSAQAQGIQHVIIDTAGKSTDAAIAAAKAAHKVLIPIQPQLFDIETLYNVKEILTLAGHPQAVVVINRAASLGKRHEETQEAVTSMGFTVSPVILYQRAAHGDAGNIGLTATEYEPKGKAVQEIAALYDYINIE</sequence>
<dbReference type="Gene3D" id="3.40.50.300">
    <property type="entry name" value="P-loop containing nucleotide triphosphate hydrolases"/>
    <property type="match status" value="1"/>
</dbReference>
<dbReference type="EMBL" id="PGFZ01000023">
    <property type="protein sequence ID" value="POZ49819.1"/>
    <property type="molecule type" value="Genomic_DNA"/>
</dbReference>
<name>A0A2S5CG83_9GAMM</name>
<dbReference type="InterPro" id="IPR050678">
    <property type="entry name" value="DNA_Partitioning_ATPase"/>
</dbReference>
<dbReference type="CDD" id="cd02042">
    <property type="entry name" value="ParAB_family"/>
    <property type="match status" value="1"/>
</dbReference>
<dbReference type="RefSeq" id="WP_103975845.1">
    <property type="nucleotide sequence ID" value="NZ_PGFZ01000023.1"/>
</dbReference>
<comment type="caution">
    <text evidence="2">The sequence shown here is derived from an EMBL/GenBank/DDBJ whole genome shotgun (WGS) entry which is preliminary data.</text>
</comment>
<feature type="domain" description="CobQ/CobB/MinD/ParA nucleotide binding" evidence="1">
    <location>
        <begin position="4"/>
        <end position="165"/>
    </location>
</feature>
<reference evidence="2 3" key="1">
    <citation type="submission" date="2017-11" db="EMBL/GenBank/DDBJ databases">
        <title>Draft Genome Sequence of Methylobacter psychrotolerans Sph1T, an Obligate Methanotroph from Low-Temperature Environments.</title>
        <authorList>
            <person name="Oshkin I.Y."/>
            <person name="Miroshnikov K."/>
            <person name="Belova S.E."/>
            <person name="Korzhenkov A."/>
            <person name="Toshchakov S.V."/>
            <person name="Dedysh S.N."/>
        </authorList>
    </citation>
    <scope>NUCLEOTIDE SEQUENCE [LARGE SCALE GENOMIC DNA]</scope>
    <source>
        <strain evidence="2 3">Sph1</strain>
    </source>
</reference>
<gene>
    <name evidence="2" type="ORF">AADEFJLK_04434</name>
</gene>
<dbReference type="InterPro" id="IPR027417">
    <property type="entry name" value="P-loop_NTPase"/>
</dbReference>
<dbReference type="PANTHER" id="PTHR13696:SF96">
    <property type="entry name" value="COBQ_COBB_MIND_PARA NUCLEOTIDE BINDING DOMAIN-CONTAINING PROTEIN"/>
    <property type="match status" value="1"/>
</dbReference>
<dbReference type="AlphaFoldDB" id="A0A2S5CG83"/>
<protein>
    <submittedName>
        <fullName evidence="2">Cobyrinic acid a,c-diamide synthase</fullName>
    </submittedName>
</protein>
<dbReference type="InterPro" id="IPR002586">
    <property type="entry name" value="CobQ/CobB/MinD/ParA_Nub-bd_dom"/>
</dbReference>
<evidence type="ECO:0000313" key="2">
    <source>
        <dbReference type="EMBL" id="POZ49819.1"/>
    </source>
</evidence>
<dbReference type="PIRSF" id="PIRSF009320">
    <property type="entry name" value="Nuc_binding_HP_1000"/>
    <property type="match status" value="1"/>
</dbReference>